<keyword evidence="9" id="KW-1185">Reference proteome</keyword>
<dbReference type="Gene3D" id="3.40.50.1980">
    <property type="entry name" value="Nitrogenase molybdenum iron protein domain"/>
    <property type="match status" value="2"/>
</dbReference>
<feature type="signal peptide" evidence="6">
    <location>
        <begin position="1"/>
        <end position="23"/>
    </location>
</feature>
<keyword evidence="3" id="KW-0813">Transport</keyword>
<dbReference type="Proteomes" id="UP000198897">
    <property type="component" value="Unassembled WGS sequence"/>
</dbReference>
<dbReference type="InterPro" id="IPR002491">
    <property type="entry name" value="ABC_transptr_periplasmic_BD"/>
</dbReference>
<dbReference type="InterPro" id="IPR051313">
    <property type="entry name" value="Bact_iron-sidero_bind"/>
</dbReference>
<evidence type="ECO:0000256" key="6">
    <source>
        <dbReference type="SAM" id="SignalP"/>
    </source>
</evidence>
<dbReference type="GO" id="GO:1901678">
    <property type="term" value="P:iron coordination entity transport"/>
    <property type="evidence" value="ECO:0007669"/>
    <property type="project" value="UniProtKB-ARBA"/>
</dbReference>
<accession>A0A1I2TSX0</accession>
<evidence type="ECO:0000256" key="3">
    <source>
        <dbReference type="ARBA" id="ARBA00022448"/>
    </source>
</evidence>
<evidence type="ECO:0000256" key="5">
    <source>
        <dbReference type="SAM" id="MobiDB-lite"/>
    </source>
</evidence>
<sequence length="343" mass="38330">MKKIGWLILVLLVVTLTACGNGADEGGEASEGSGDQSKEAKEEEQEEQRTVNIEDAMGEKTIEGTPEKIVVLEWTYAEDLQALGMEPAGVADLDGYSKWVDAGKSLSDSVEDVGTRQEPNLEAISRLDPDLIIGVKFRHEAIADQLEDIAPTVMFAPYSEEAAKDQYQHMLDEFNTVAKITSKEDKAKKVVKNMEKTFRDQQARITEAGKEDSEYVMTQAFTSQNTPTLRLFTPNSIVSKVMKNIGLQNAHQPDKTEVYGYTSTTVETLQNYQDAHFFYIVQEEDNIFTNQLKGNPAWEDLKFVQEDRTYKMPGDTWTFGGPLSAEVLAKQVTDAMLNENQSE</sequence>
<dbReference type="GO" id="GO:0030288">
    <property type="term" value="C:outer membrane-bounded periplasmic space"/>
    <property type="evidence" value="ECO:0007669"/>
    <property type="project" value="TreeGrafter"/>
</dbReference>
<gene>
    <name evidence="8" type="ORF">SAMN05216353_1822</name>
</gene>
<dbReference type="AlphaFoldDB" id="A0A1I2TSX0"/>
<evidence type="ECO:0000256" key="4">
    <source>
        <dbReference type="ARBA" id="ARBA00022729"/>
    </source>
</evidence>
<dbReference type="PRINTS" id="PR01715">
    <property type="entry name" value="FERRIBNDNGPP"/>
</dbReference>
<dbReference type="RefSeq" id="WP_089755013.1">
    <property type="nucleotide sequence ID" value="NZ_FOOG01000082.1"/>
</dbReference>
<evidence type="ECO:0000313" key="9">
    <source>
        <dbReference type="Proteomes" id="UP000198897"/>
    </source>
</evidence>
<dbReference type="PANTHER" id="PTHR30532:SF29">
    <property type="entry name" value="FE(3+) DICITRATE-BINDING PERIPLASMIC PROTEIN"/>
    <property type="match status" value="1"/>
</dbReference>
<feature type="region of interest" description="Disordered" evidence="5">
    <location>
        <begin position="22"/>
        <end position="54"/>
    </location>
</feature>
<dbReference type="GO" id="GO:0005886">
    <property type="term" value="C:plasma membrane"/>
    <property type="evidence" value="ECO:0007669"/>
    <property type="project" value="UniProtKB-SubCell"/>
</dbReference>
<evidence type="ECO:0000256" key="2">
    <source>
        <dbReference type="ARBA" id="ARBA00008814"/>
    </source>
</evidence>
<evidence type="ECO:0000313" key="8">
    <source>
        <dbReference type="EMBL" id="SFG67960.1"/>
    </source>
</evidence>
<organism evidence="8 9">
    <name type="scientific">Halobacillus alkaliphilus</name>
    <dbReference type="NCBI Taxonomy" id="396056"/>
    <lineage>
        <taxon>Bacteria</taxon>
        <taxon>Bacillati</taxon>
        <taxon>Bacillota</taxon>
        <taxon>Bacilli</taxon>
        <taxon>Bacillales</taxon>
        <taxon>Bacillaceae</taxon>
        <taxon>Halobacillus</taxon>
    </lineage>
</organism>
<dbReference type="EMBL" id="FOOG01000082">
    <property type="protein sequence ID" value="SFG67960.1"/>
    <property type="molecule type" value="Genomic_DNA"/>
</dbReference>
<evidence type="ECO:0000256" key="1">
    <source>
        <dbReference type="ARBA" id="ARBA00004193"/>
    </source>
</evidence>
<keyword evidence="4 6" id="KW-0732">Signal</keyword>
<feature type="domain" description="Fe/B12 periplasmic-binding" evidence="7">
    <location>
        <begin position="68"/>
        <end position="340"/>
    </location>
</feature>
<proteinExistence type="inferred from homology"/>
<name>A0A1I2TSX0_9BACI</name>
<comment type="subcellular location">
    <subcellularLocation>
        <location evidence="1">Cell membrane</location>
        <topology evidence="1">Lipid-anchor</topology>
    </subcellularLocation>
</comment>
<dbReference type="PROSITE" id="PS50983">
    <property type="entry name" value="FE_B12_PBP"/>
    <property type="match status" value="1"/>
</dbReference>
<protein>
    <submittedName>
        <fullName evidence="8">Iron complex transport system substrate-binding protein</fullName>
    </submittedName>
</protein>
<dbReference type="PANTHER" id="PTHR30532">
    <property type="entry name" value="IRON III DICITRATE-BINDING PERIPLASMIC PROTEIN"/>
    <property type="match status" value="1"/>
</dbReference>
<dbReference type="CDD" id="cd01146">
    <property type="entry name" value="FhuD"/>
    <property type="match status" value="1"/>
</dbReference>
<feature type="chain" id="PRO_5011458629" evidence="6">
    <location>
        <begin position="24"/>
        <end position="343"/>
    </location>
</feature>
<dbReference type="Pfam" id="PF01497">
    <property type="entry name" value="Peripla_BP_2"/>
    <property type="match status" value="1"/>
</dbReference>
<reference evidence="9" key="1">
    <citation type="submission" date="2016-10" db="EMBL/GenBank/DDBJ databases">
        <authorList>
            <person name="Varghese N."/>
            <person name="Submissions S."/>
        </authorList>
    </citation>
    <scope>NUCLEOTIDE SEQUENCE [LARGE SCALE GENOMIC DNA]</scope>
    <source>
        <strain evidence="9">FP5</strain>
    </source>
</reference>
<dbReference type="OrthoDB" id="9793175at2"/>
<comment type="similarity">
    <text evidence="2">Belongs to the bacterial solute-binding protein 8 family.</text>
</comment>
<dbReference type="SUPFAM" id="SSF53807">
    <property type="entry name" value="Helical backbone' metal receptor"/>
    <property type="match status" value="1"/>
</dbReference>
<evidence type="ECO:0000259" key="7">
    <source>
        <dbReference type="PROSITE" id="PS50983"/>
    </source>
</evidence>
<dbReference type="PROSITE" id="PS51257">
    <property type="entry name" value="PROKAR_LIPOPROTEIN"/>
    <property type="match status" value="1"/>
</dbReference>